<dbReference type="PANTHER" id="PTHR11360">
    <property type="entry name" value="MONOCARBOXYLATE TRANSPORTER"/>
    <property type="match status" value="1"/>
</dbReference>
<feature type="transmembrane region" description="Helical" evidence="3">
    <location>
        <begin position="354"/>
        <end position="379"/>
    </location>
</feature>
<dbReference type="AlphaFoldDB" id="A0A9P7B912"/>
<feature type="transmembrane region" description="Helical" evidence="3">
    <location>
        <begin position="318"/>
        <end position="342"/>
    </location>
</feature>
<feature type="transmembrane region" description="Helical" evidence="3">
    <location>
        <begin position="419"/>
        <end position="441"/>
    </location>
</feature>
<evidence type="ECO:0000313" key="6">
    <source>
        <dbReference type="Proteomes" id="UP000777482"/>
    </source>
</evidence>
<evidence type="ECO:0000313" key="5">
    <source>
        <dbReference type="EMBL" id="KAG0666849.1"/>
    </source>
</evidence>
<accession>A0A9P7B912</accession>
<feature type="transmembrane region" description="Helical" evidence="3">
    <location>
        <begin position="218"/>
        <end position="237"/>
    </location>
</feature>
<dbReference type="GO" id="GO:0022857">
    <property type="term" value="F:transmembrane transporter activity"/>
    <property type="evidence" value="ECO:0007669"/>
    <property type="project" value="InterPro"/>
</dbReference>
<feature type="transmembrane region" description="Helical" evidence="3">
    <location>
        <begin position="160"/>
        <end position="179"/>
    </location>
</feature>
<dbReference type="InterPro" id="IPR020846">
    <property type="entry name" value="MFS_dom"/>
</dbReference>
<keyword evidence="3" id="KW-0812">Transmembrane</keyword>
<comment type="subcellular location">
    <subcellularLocation>
        <location evidence="1">Membrane</location>
        <topology evidence="1">Multi-pass membrane protein</topology>
    </subcellularLocation>
</comment>
<feature type="domain" description="Major facilitator superfamily (MFS) profile" evidence="4">
    <location>
        <begin position="296"/>
        <end position="491"/>
    </location>
</feature>
<feature type="transmembrane region" description="Helical" evidence="3">
    <location>
        <begin position="249"/>
        <end position="269"/>
    </location>
</feature>
<gene>
    <name evidence="5" type="ORF">C6P46_003559</name>
</gene>
<comment type="caution">
    <text evidence="5">The sequence shown here is derived from an EMBL/GenBank/DDBJ whole genome shotgun (WGS) entry which is preliminary data.</text>
</comment>
<dbReference type="InterPro" id="IPR036259">
    <property type="entry name" value="MFS_trans_sf"/>
</dbReference>
<dbReference type="SUPFAM" id="SSF103473">
    <property type="entry name" value="MFS general substrate transporter"/>
    <property type="match status" value="1"/>
</dbReference>
<keyword evidence="6" id="KW-1185">Reference proteome</keyword>
<dbReference type="GO" id="GO:0016020">
    <property type="term" value="C:membrane"/>
    <property type="evidence" value="ECO:0007669"/>
    <property type="project" value="UniProtKB-SubCell"/>
</dbReference>
<evidence type="ECO:0000256" key="2">
    <source>
        <dbReference type="ARBA" id="ARBA00006727"/>
    </source>
</evidence>
<feature type="transmembrane region" description="Helical" evidence="3">
    <location>
        <begin position="89"/>
        <end position="110"/>
    </location>
</feature>
<keyword evidence="3" id="KW-1133">Transmembrane helix</keyword>
<dbReference type="Gene3D" id="1.20.1250.20">
    <property type="entry name" value="MFS general substrate transporter like domains"/>
    <property type="match status" value="2"/>
</dbReference>
<protein>
    <recommendedName>
        <fullName evidence="4">Major facilitator superfamily (MFS) profile domain-containing protein</fullName>
    </recommendedName>
</protein>
<dbReference type="InterPro" id="IPR050327">
    <property type="entry name" value="Proton-linked_MCT"/>
</dbReference>
<feature type="transmembrane region" description="Helical" evidence="3">
    <location>
        <begin position="461"/>
        <end position="482"/>
    </location>
</feature>
<reference evidence="5 6" key="1">
    <citation type="submission" date="2020-11" db="EMBL/GenBank/DDBJ databases">
        <title>Kefir isolates.</title>
        <authorList>
            <person name="Marcisauskas S."/>
            <person name="Kim Y."/>
            <person name="Blasche S."/>
        </authorList>
    </citation>
    <scope>NUCLEOTIDE SEQUENCE [LARGE SCALE GENOMIC DNA]</scope>
    <source>
        <strain evidence="5 6">KR</strain>
    </source>
</reference>
<dbReference type="OrthoDB" id="2213137at2759"/>
<evidence type="ECO:0000256" key="1">
    <source>
        <dbReference type="ARBA" id="ARBA00004141"/>
    </source>
</evidence>
<dbReference type="Proteomes" id="UP000777482">
    <property type="component" value="Unassembled WGS sequence"/>
</dbReference>
<dbReference type="PANTHER" id="PTHR11360:SF305">
    <property type="entry name" value="MAJOR FACILITATOR SUPERFAMILY (MFS) PROFILE DOMAIN-CONTAINING PROTEIN"/>
    <property type="match status" value="1"/>
</dbReference>
<feature type="transmembrane region" description="Helical" evidence="3">
    <location>
        <begin position="185"/>
        <end position="206"/>
    </location>
</feature>
<comment type="similarity">
    <text evidence="2">Belongs to the major facilitator superfamily. Monocarboxylate porter (TC 2.A.1.13) family.</text>
</comment>
<dbReference type="PROSITE" id="PS50850">
    <property type="entry name" value="MFS"/>
    <property type="match status" value="1"/>
</dbReference>
<dbReference type="Pfam" id="PF07690">
    <property type="entry name" value="MFS_1"/>
    <property type="match status" value="1"/>
</dbReference>
<keyword evidence="3" id="KW-0472">Membrane</keyword>
<dbReference type="EMBL" id="PUHQ01000003">
    <property type="protein sequence ID" value="KAG0666849.1"/>
    <property type="molecule type" value="Genomic_DNA"/>
</dbReference>
<feature type="transmembrane region" description="Helical" evidence="3">
    <location>
        <begin position="130"/>
        <end position="148"/>
    </location>
</feature>
<dbReference type="InterPro" id="IPR011701">
    <property type="entry name" value="MFS"/>
</dbReference>
<organism evidence="5 6">
    <name type="scientific">Rhodotorula mucilaginosa</name>
    <name type="common">Yeast</name>
    <name type="synonym">Rhodotorula rubra</name>
    <dbReference type="NCBI Taxonomy" id="5537"/>
    <lineage>
        <taxon>Eukaryota</taxon>
        <taxon>Fungi</taxon>
        <taxon>Dikarya</taxon>
        <taxon>Basidiomycota</taxon>
        <taxon>Pucciniomycotina</taxon>
        <taxon>Microbotryomycetes</taxon>
        <taxon>Sporidiobolales</taxon>
        <taxon>Sporidiobolaceae</taxon>
        <taxon>Rhodotorula</taxon>
    </lineage>
</organism>
<name>A0A9P7B912_RHOMI</name>
<evidence type="ECO:0000259" key="4">
    <source>
        <dbReference type="PROSITE" id="PS50850"/>
    </source>
</evidence>
<feature type="transmembrane region" description="Helical" evidence="3">
    <location>
        <begin position="385"/>
        <end position="407"/>
    </location>
</feature>
<feature type="transmembrane region" description="Helical" evidence="3">
    <location>
        <begin position="290"/>
        <end position="312"/>
    </location>
</feature>
<sequence>MRVKLRPPPLSAFGSSARGGLRGRTTLSLCRLLICSSMASTTVEQVEMTPTSTAAPTPRSASPVAESATELFDASDSKEAFESYPDSGVLAWTQVASAFALFFTTMGGVYSWGVFQDALVAEGLAPSSTLAFIGSTQVSLEAIFAIPIGRLVGAFGPRRVAIVGSLFTGLGPVIAGSFVHSYGGLLVFEGLMYGLGAALCFFSVATLPSQYFLRRRNLATGLVYAGSGVGGAIFSIITSQLLKRVSLAWTFRIIGLIMTAINLPAALTLKARAAKKPLRSKEKGQAFDLALFKDVRFILLLIGTAVAIFPLFVPPFFLPLYGTSIGLSTTTSSFLLAGYNLASAAGRIGFGLGADALLGSLNSLGLCLFLVAFSTLLIWPFATSIAPLIIFAIINGLCAGGMFSLTPGTVGSVFGSRRLPVVFSMIVSSWAPGYFVGAPIAGYILQAYGGPDRGAGAYRPAIMFSGALSLLAAGCILVLRIIQSRDVWRKI</sequence>
<proteinExistence type="inferred from homology"/>
<evidence type="ECO:0000256" key="3">
    <source>
        <dbReference type="SAM" id="Phobius"/>
    </source>
</evidence>